<dbReference type="RefSeq" id="WP_188503279.1">
    <property type="nucleotide sequence ID" value="NZ_BMGJ01000003.1"/>
</dbReference>
<dbReference type="Proteomes" id="UP000614272">
    <property type="component" value="Unassembled WGS sequence"/>
</dbReference>
<evidence type="ECO:0000313" key="2">
    <source>
        <dbReference type="Proteomes" id="UP000614272"/>
    </source>
</evidence>
<proteinExistence type="predicted"/>
<reference evidence="2" key="1">
    <citation type="journal article" date="2019" name="Int. J. Syst. Evol. Microbiol.">
        <title>The Global Catalogue of Microorganisms (GCM) 10K type strain sequencing project: providing services to taxonomists for standard genome sequencing and annotation.</title>
        <authorList>
            <consortium name="The Broad Institute Genomics Platform"/>
            <consortium name="The Broad Institute Genome Sequencing Center for Infectious Disease"/>
            <person name="Wu L."/>
            <person name="Ma J."/>
        </authorList>
    </citation>
    <scope>NUCLEOTIDE SEQUENCE [LARGE SCALE GENOMIC DNA]</scope>
    <source>
        <strain evidence="2">CGMCC 1.12923</strain>
    </source>
</reference>
<protein>
    <submittedName>
        <fullName evidence="1">Uncharacterized protein</fullName>
    </submittedName>
</protein>
<dbReference type="EMBL" id="BMGJ01000003">
    <property type="protein sequence ID" value="GGD58874.1"/>
    <property type="molecule type" value="Genomic_DNA"/>
</dbReference>
<comment type="caution">
    <text evidence="1">The sequence shown here is derived from an EMBL/GenBank/DDBJ whole genome shotgun (WGS) entry which is preliminary data.</text>
</comment>
<keyword evidence="2" id="KW-1185">Reference proteome</keyword>
<organism evidence="1 2">
    <name type="scientific">Lacimicrobium alkaliphilum</name>
    <dbReference type="NCBI Taxonomy" id="1526571"/>
    <lineage>
        <taxon>Bacteria</taxon>
        <taxon>Pseudomonadati</taxon>
        <taxon>Pseudomonadota</taxon>
        <taxon>Gammaproteobacteria</taxon>
        <taxon>Alteromonadales</taxon>
        <taxon>Alteromonadaceae</taxon>
        <taxon>Lacimicrobium</taxon>
    </lineage>
</organism>
<name>A0ABQ1R8Y9_9ALTE</name>
<evidence type="ECO:0000313" key="1">
    <source>
        <dbReference type="EMBL" id="GGD58874.1"/>
    </source>
</evidence>
<accession>A0ABQ1R8Y9</accession>
<sequence>MNYNELKRSLSPYKLNSYQSYLGCQTDKELIAAYMVLQSLQEKFYLPLQLVEVTLRNNINGGIRDLLHNRGATTNQINRWYNSVPVTQDSTRQVAKAKQKASREVRGRGANHNDVIARLSFGFWVYLLDTPHRITGPANQAHQLWPFLNDKVFPNRGGKGIPALFNDLNTLNKETVKISV</sequence>
<gene>
    <name evidence="1" type="ORF">GCM10011357_12680</name>
</gene>